<dbReference type="SUPFAM" id="SSF51735">
    <property type="entry name" value="NAD(P)-binding Rossmann-fold domains"/>
    <property type="match status" value="1"/>
</dbReference>
<keyword evidence="2" id="KW-0560">Oxidoreductase</keyword>
<dbReference type="Proteomes" id="UP000598775">
    <property type="component" value="Unassembled WGS sequence"/>
</dbReference>
<dbReference type="InterPro" id="IPR013328">
    <property type="entry name" value="6PGD_dom2"/>
</dbReference>
<feature type="signal peptide" evidence="5">
    <location>
        <begin position="1"/>
        <end position="16"/>
    </location>
</feature>
<dbReference type="AlphaFoldDB" id="A0A917EZI2"/>
<name>A0A917EZI2_9MICO</name>
<dbReference type="InterPro" id="IPR008927">
    <property type="entry name" value="6-PGluconate_DH-like_C_sf"/>
</dbReference>
<proteinExistence type="inferred from homology"/>
<dbReference type="Gene3D" id="3.40.50.720">
    <property type="entry name" value="NAD(P)-binding Rossmann-like Domain"/>
    <property type="match status" value="1"/>
</dbReference>
<dbReference type="EMBL" id="BMGP01000006">
    <property type="protein sequence ID" value="GGF35242.1"/>
    <property type="molecule type" value="Genomic_DNA"/>
</dbReference>
<evidence type="ECO:0000256" key="5">
    <source>
        <dbReference type="SAM" id="SignalP"/>
    </source>
</evidence>
<evidence type="ECO:0000313" key="9">
    <source>
        <dbReference type="Proteomes" id="UP000598775"/>
    </source>
</evidence>
<protein>
    <submittedName>
        <fullName evidence="8">Tartronate semialdehyde reductase</fullName>
    </submittedName>
</protein>
<evidence type="ECO:0000259" key="7">
    <source>
        <dbReference type="Pfam" id="PF14833"/>
    </source>
</evidence>
<comment type="similarity">
    <text evidence="1">Belongs to the HIBADH-related family.</text>
</comment>
<feature type="chain" id="PRO_5039154104" evidence="5">
    <location>
        <begin position="17"/>
        <end position="284"/>
    </location>
</feature>
<keyword evidence="3" id="KW-0520">NAD</keyword>
<comment type="caution">
    <text evidence="8">The sequence shown here is derived from an EMBL/GenBank/DDBJ whole genome shotgun (WGS) entry which is preliminary data.</text>
</comment>
<dbReference type="GO" id="GO:0016491">
    <property type="term" value="F:oxidoreductase activity"/>
    <property type="evidence" value="ECO:0007669"/>
    <property type="project" value="UniProtKB-KW"/>
</dbReference>
<dbReference type="RefSeq" id="WP_188679737.1">
    <property type="nucleotide sequence ID" value="NZ_BMGP01000006.1"/>
</dbReference>
<sequence length="284" mass="29750">MRIAVMGLGFMGSAFAGRFLETGTEVQGWNRTPGKADGLVAEGLTELASPDAVADDTDAIFVSVSDDKSVLALAVPEGNPRSAWAGRYIVVTSTVSADAYAKLVEAYGDRFLASPVLAAPAAVRKGAAILLLAGSQGARTDLAPLWEQFSTVLDLGETPATASIIKLLNTHMMLANVAVYAETVRIGREAGVDDKALAQMFDASPTVPEGGLRARLEGFFDPDHKGWFSSPLAAKDLGLTLALASSDSTFPVTAAARDSYLQVAKEGWADVDITGIVEYGNPRV</sequence>
<dbReference type="InterPro" id="IPR015815">
    <property type="entry name" value="HIBADH-related"/>
</dbReference>
<feature type="domain" description="6-phosphogluconate dehydrogenase NADP-binding" evidence="6">
    <location>
        <begin position="2"/>
        <end position="151"/>
    </location>
</feature>
<dbReference type="PANTHER" id="PTHR43580">
    <property type="entry name" value="OXIDOREDUCTASE GLYR1-RELATED"/>
    <property type="match status" value="1"/>
</dbReference>
<evidence type="ECO:0000256" key="1">
    <source>
        <dbReference type="ARBA" id="ARBA00009080"/>
    </source>
</evidence>
<dbReference type="InterPro" id="IPR051265">
    <property type="entry name" value="HIBADH-related_NP60_sf"/>
</dbReference>
<reference evidence="8 9" key="1">
    <citation type="journal article" date="2014" name="Int. J. Syst. Evol. Microbiol.">
        <title>Complete genome sequence of Corynebacterium casei LMG S-19264T (=DSM 44701T), isolated from a smear-ripened cheese.</title>
        <authorList>
            <consortium name="US DOE Joint Genome Institute (JGI-PGF)"/>
            <person name="Walter F."/>
            <person name="Albersmeier A."/>
            <person name="Kalinowski J."/>
            <person name="Ruckert C."/>
        </authorList>
    </citation>
    <scope>NUCLEOTIDE SEQUENCE [LARGE SCALE GENOMIC DNA]</scope>
    <source>
        <strain evidence="8 9">CGMCC 1.12976</strain>
    </source>
</reference>
<dbReference type="InterPro" id="IPR029154">
    <property type="entry name" value="HIBADH-like_NADP-bd"/>
</dbReference>
<evidence type="ECO:0000313" key="8">
    <source>
        <dbReference type="EMBL" id="GGF35242.1"/>
    </source>
</evidence>
<dbReference type="GO" id="GO:0051287">
    <property type="term" value="F:NAD binding"/>
    <property type="evidence" value="ECO:0007669"/>
    <property type="project" value="InterPro"/>
</dbReference>
<dbReference type="InterPro" id="IPR036291">
    <property type="entry name" value="NAD(P)-bd_dom_sf"/>
</dbReference>
<feature type="active site" evidence="4">
    <location>
        <position position="166"/>
    </location>
</feature>
<evidence type="ECO:0000259" key="6">
    <source>
        <dbReference type="Pfam" id="PF03446"/>
    </source>
</evidence>
<accession>A0A917EZI2</accession>
<dbReference type="Gene3D" id="1.10.1040.10">
    <property type="entry name" value="N-(1-d-carboxylethyl)-l-norvaline Dehydrogenase, domain 2"/>
    <property type="match status" value="1"/>
</dbReference>
<dbReference type="GO" id="GO:0050661">
    <property type="term" value="F:NADP binding"/>
    <property type="evidence" value="ECO:0007669"/>
    <property type="project" value="InterPro"/>
</dbReference>
<dbReference type="InterPro" id="IPR006115">
    <property type="entry name" value="6PGDH_NADP-bd"/>
</dbReference>
<dbReference type="PIRSF" id="PIRSF000103">
    <property type="entry name" value="HIBADH"/>
    <property type="match status" value="1"/>
</dbReference>
<evidence type="ECO:0000256" key="4">
    <source>
        <dbReference type="PIRSR" id="PIRSR000103-1"/>
    </source>
</evidence>
<dbReference type="Pfam" id="PF14833">
    <property type="entry name" value="NAD_binding_11"/>
    <property type="match status" value="1"/>
</dbReference>
<evidence type="ECO:0000256" key="2">
    <source>
        <dbReference type="ARBA" id="ARBA00023002"/>
    </source>
</evidence>
<dbReference type="Pfam" id="PF03446">
    <property type="entry name" value="NAD_binding_2"/>
    <property type="match status" value="1"/>
</dbReference>
<keyword evidence="9" id="KW-1185">Reference proteome</keyword>
<evidence type="ECO:0000256" key="3">
    <source>
        <dbReference type="ARBA" id="ARBA00023027"/>
    </source>
</evidence>
<dbReference type="PANTHER" id="PTHR43580:SF2">
    <property type="entry name" value="CYTOKINE-LIKE NUCLEAR FACTOR N-PAC"/>
    <property type="match status" value="1"/>
</dbReference>
<organism evidence="8 9">
    <name type="scientific">Subtercola lobariae</name>
    <dbReference type="NCBI Taxonomy" id="1588641"/>
    <lineage>
        <taxon>Bacteria</taxon>
        <taxon>Bacillati</taxon>
        <taxon>Actinomycetota</taxon>
        <taxon>Actinomycetes</taxon>
        <taxon>Micrococcales</taxon>
        <taxon>Microbacteriaceae</taxon>
        <taxon>Subtercola</taxon>
    </lineage>
</organism>
<feature type="domain" description="3-hydroxyisobutyrate dehydrogenase-like NAD-binding" evidence="7">
    <location>
        <begin position="162"/>
        <end position="278"/>
    </location>
</feature>
<dbReference type="SUPFAM" id="SSF48179">
    <property type="entry name" value="6-phosphogluconate dehydrogenase C-terminal domain-like"/>
    <property type="match status" value="1"/>
</dbReference>
<gene>
    <name evidence="8" type="ORF">GCM10011399_30350</name>
</gene>
<keyword evidence="5" id="KW-0732">Signal</keyword>